<dbReference type="NCBIfam" id="TIGR04100">
    <property type="entry name" value="rSAM_pair_X"/>
    <property type="match status" value="1"/>
</dbReference>
<evidence type="ECO:0000256" key="4">
    <source>
        <dbReference type="ARBA" id="ARBA00022723"/>
    </source>
</evidence>
<evidence type="ECO:0000256" key="1">
    <source>
        <dbReference type="ARBA" id="ARBA00001966"/>
    </source>
</evidence>
<evidence type="ECO:0000313" key="9">
    <source>
        <dbReference type="Proteomes" id="UP000657006"/>
    </source>
</evidence>
<gene>
    <name evidence="8" type="ORF">H8730_08865</name>
</gene>
<evidence type="ECO:0000313" key="8">
    <source>
        <dbReference type="EMBL" id="MBC8543654.1"/>
    </source>
</evidence>
<comment type="cofactor">
    <cofactor evidence="1">
        <name>[4Fe-4S] cluster</name>
        <dbReference type="ChEBI" id="CHEBI:49883"/>
    </cofactor>
</comment>
<dbReference type="CDD" id="cd01335">
    <property type="entry name" value="Radical_SAM"/>
    <property type="match status" value="1"/>
</dbReference>
<evidence type="ECO:0000256" key="2">
    <source>
        <dbReference type="ARBA" id="ARBA00022485"/>
    </source>
</evidence>
<dbReference type="InterPro" id="IPR023822">
    <property type="entry name" value="rSAM_TatD-assoc_bac"/>
</dbReference>
<dbReference type="InterPro" id="IPR034457">
    <property type="entry name" value="Organic_radical-activating"/>
</dbReference>
<reference evidence="8" key="1">
    <citation type="submission" date="2020-08" db="EMBL/GenBank/DDBJ databases">
        <title>Genome public.</title>
        <authorList>
            <person name="Liu C."/>
            <person name="Sun Q."/>
        </authorList>
    </citation>
    <scope>NUCLEOTIDE SEQUENCE</scope>
    <source>
        <strain evidence="8">NSJ-32</strain>
    </source>
</reference>
<keyword evidence="9" id="KW-1185">Reference proteome</keyword>
<keyword evidence="6" id="KW-0411">Iron-sulfur</keyword>
<dbReference type="GO" id="GO:0003824">
    <property type="term" value="F:catalytic activity"/>
    <property type="evidence" value="ECO:0007669"/>
    <property type="project" value="InterPro"/>
</dbReference>
<proteinExistence type="predicted"/>
<dbReference type="InterPro" id="IPR007197">
    <property type="entry name" value="rSAM"/>
</dbReference>
<keyword evidence="5" id="KW-0408">Iron</keyword>
<dbReference type="PANTHER" id="PTHR30352:SF5">
    <property type="entry name" value="PYRUVATE FORMATE-LYASE 1-ACTIVATING ENZYME"/>
    <property type="match status" value="1"/>
</dbReference>
<dbReference type="NCBIfam" id="TIGR04038">
    <property type="entry name" value="tatD_link_rSAM"/>
    <property type="match status" value="1"/>
</dbReference>
<comment type="caution">
    <text evidence="8">The sequence shown here is derived from an EMBL/GenBank/DDBJ whole genome shotgun (WGS) entry which is preliminary data.</text>
</comment>
<dbReference type="SUPFAM" id="SSF102114">
    <property type="entry name" value="Radical SAM enzymes"/>
    <property type="match status" value="1"/>
</dbReference>
<name>A0A926DTX8_9FIRM</name>
<dbReference type="GO" id="GO:0046872">
    <property type="term" value="F:metal ion binding"/>
    <property type="evidence" value="ECO:0007669"/>
    <property type="project" value="UniProtKB-KW"/>
</dbReference>
<dbReference type="PROSITE" id="PS51918">
    <property type="entry name" value="RADICAL_SAM"/>
    <property type="match status" value="1"/>
</dbReference>
<dbReference type="SFLD" id="SFLDS00029">
    <property type="entry name" value="Radical_SAM"/>
    <property type="match status" value="1"/>
</dbReference>
<evidence type="ECO:0000256" key="5">
    <source>
        <dbReference type="ARBA" id="ARBA00023004"/>
    </source>
</evidence>
<dbReference type="Gene3D" id="3.20.20.70">
    <property type="entry name" value="Aldolase class I"/>
    <property type="match status" value="1"/>
</dbReference>
<accession>A0A926DTX8</accession>
<dbReference type="RefSeq" id="WP_177717980.1">
    <property type="nucleotide sequence ID" value="NZ_JACRSQ010000011.1"/>
</dbReference>
<organism evidence="8 9">
    <name type="scientific">Bianquea renquensis</name>
    <dbReference type="NCBI Taxonomy" id="2763661"/>
    <lineage>
        <taxon>Bacteria</taxon>
        <taxon>Bacillati</taxon>
        <taxon>Bacillota</taxon>
        <taxon>Clostridia</taxon>
        <taxon>Eubacteriales</taxon>
        <taxon>Bianqueaceae</taxon>
        <taxon>Bianquea</taxon>
    </lineage>
</organism>
<dbReference type="InterPro" id="IPR013785">
    <property type="entry name" value="Aldolase_TIM"/>
</dbReference>
<evidence type="ECO:0000256" key="3">
    <source>
        <dbReference type="ARBA" id="ARBA00022691"/>
    </source>
</evidence>
<sequence>MTIAYVLHQSLYLNITNRCPCSCTFCLRQNGDSVGGCDSLWLEHEPSLEEIVEALGSYKLDSYQEIVFCGYGEPTERLDVLLKVAAHCKSQGNPPVRINTNGLSDLIWQRETAPLLAGLVDMVSISLNASTKERYLELTRSKFGLPSYDAMLHFAAQCKRYVPKVVFTIVDVVTSAQEQEACRRVCERVGVPLRIRPYES</sequence>
<dbReference type="Proteomes" id="UP000657006">
    <property type="component" value="Unassembled WGS sequence"/>
</dbReference>
<dbReference type="Pfam" id="PF04055">
    <property type="entry name" value="Radical_SAM"/>
    <property type="match status" value="1"/>
</dbReference>
<feature type="domain" description="Radical SAM core" evidence="7">
    <location>
        <begin position="5"/>
        <end position="200"/>
    </location>
</feature>
<dbReference type="PANTHER" id="PTHR30352">
    <property type="entry name" value="PYRUVATE FORMATE-LYASE-ACTIVATING ENZYME"/>
    <property type="match status" value="1"/>
</dbReference>
<keyword evidence="3" id="KW-0949">S-adenosyl-L-methionine</keyword>
<keyword evidence="4" id="KW-0479">Metal-binding</keyword>
<evidence type="ECO:0000259" key="7">
    <source>
        <dbReference type="PROSITE" id="PS51918"/>
    </source>
</evidence>
<dbReference type="SFLD" id="SFLDG01111">
    <property type="entry name" value="Uncharacterised_Radical_SAM_Su"/>
    <property type="match status" value="1"/>
</dbReference>
<dbReference type="InterPro" id="IPR023821">
    <property type="entry name" value="rSAM_TatD-assoc"/>
</dbReference>
<evidence type="ECO:0000256" key="6">
    <source>
        <dbReference type="ARBA" id="ARBA00023014"/>
    </source>
</evidence>
<dbReference type="AlphaFoldDB" id="A0A926DTX8"/>
<dbReference type="EMBL" id="JACRSQ010000011">
    <property type="protein sequence ID" value="MBC8543654.1"/>
    <property type="molecule type" value="Genomic_DNA"/>
</dbReference>
<protein>
    <submittedName>
        <fullName evidence="8">TIGR04100 family radical SAM protein</fullName>
    </submittedName>
</protein>
<keyword evidence="2" id="KW-0004">4Fe-4S</keyword>
<dbReference type="GO" id="GO:0051539">
    <property type="term" value="F:4 iron, 4 sulfur cluster binding"/>
    <property type="evidence" value="ECO:0007669"/>
    <property type="project" value="UniProtKB-KW"/>
</dbReference>
<dbReference type="InterPro" id="IPR058240">
    <property type="entry name" value="rSAM_sf"/>
</dbReference>